<proteinExistence type="predicted"/>
<keyword evidence="2" id="KW-1185">Reference proteome</keyword>
<name>A0A814UA13_ADIRI</name>
<gene>
    <name evidence="1" type="ORF">XAT740_LOCUS22077</name>
</gene>
<dbReference type="AlphaFoldDB" id="A0A814UA13"/>
<reference evidence="1" key="1">
    <citation type="submission" date="2021-02" db="EMBL/GenBank/DDBJ databases">
        <authorList>
            <person name="Nowell W R."/>
        </authorList>
    </citation>
    <scope>NUCLEOTIDE SEQUENCE</scope>
</reference>
<evidence type="ECO:0000313" key="1">
    <source>
        <dbReference type="EMBL" id="CAF1171829.1"/>
    </source>
</evidence>
<organism evidence="1 2">
    <name type="scientific">Adineta ricciae</name>
    <name type="common">Rotifer</name>
    <dbReference type="NCBI Taxonomy" id="249248"/>
    <lineage>
        <taxon>Eukaryota</taxon>
        <taxon>Metazoa</taxon>
        <taxon>Spiralia</taxon>
        <taxon>Gnathifera</taxon>
        <taxon>Rotifera</taxon>
        <taxon>Eurotatoria</taxon>
        <taxon>Bdelloidea</taxon>
        <taxon>Adinetida</taxon>
        <taxon>Adinetidae</taxon>
        <taxon>Adineta</taxon>
    </lineage>
</organism>
<dbReference type="EMBL" id="CAJNOR010001610">
    <property type="protein sequence ID" value="CAF1171829.1"/>
    <property type="molecule type" value="Genomic_DNA"/>
</dbReference>
<evidence type="ECO:0000313" key="2">
    <source>
        <dbReference type="Proteomes" id="UP000663828"/>
    </source>
</evidence>
<dbReference type="Proteomes" id="UP000663828">
    <property type="component" value="Unassembled WGS sequence"/>
</dbReference>
<accession>A0A814UA13</accession>
<comment type="caution">
    <text evidence="1">The sequence shown here is derived from an EMBL/GenBank/DDBJ whole genome shotgun (WGS) entry which is preliminary data.</text>
</comment>
<sequence length="79" mass="8568">MASTTAQTDNLHDPPQIMLQQSVCETTGSLQSMAQTAYTPTINNLLQEFSPNSPVNEFDLAVQHLIAETMETVSLLGDS</sequence>
<protein>
    <submittedName>
        <fullName evidence="1">Uncharacterized protein</fullName>
    </submittedName>
</protein>